<dbReference type="SMART" id="SM00448">
    <property type="entry name" value="REC"/>
    <property type="match status" value="1"/>
</dbReference>
<feature type="domain" description="Response regulatory" evidence="8">
    <location>
        <begin position="3"/>
        <end position="116"/>
    </location>
</feature>
<protein>
    <submittedName>
        <fullName evidence="10">Response regulator transcription factor</fullName>
    </submittedName>
</protein>
<evidence type="ECO:0000313" key="10">
    <source>
        <dbReference type="EMBL" id="XAU15618.1"/>
    </source>
</evidence>
<dbReference type="InterPro" id="IPR001789">
    <property type="entry name" value="Sig_transdc_resp-reg_receiver"/>
</dbReference>
<proteinExistence type="predicted"/>
<reference evidence="10 11" key="1">
    <citation type="submission" date="2024-03" db="EMBL/GenBank/DDBJ databases">
        <title>Sulfurimonas sp. HSL3-1.</title>
        <authorList>
            <person name="Wang S."/>
        </authorList>
    </citation>
    <scope>NUCLEOTIDE SEQUENCE [LARGE SCALE GENOMIC DNA]</scope>
    <source>
        <strain evidence="10 11">HSL3-1</strain>
    </source>
</reference>
<evidence type="ECO:0000256" key="1">
    <source>
        <dbReference type="ARBA" id="ARBA00022553"/>
    </source>
</evidence>
<sequence>MAKILLIEDDTEITALLERYLGQYGMDVVAYTHPASALSSLGIESYDAVLLDLTLPQIDGLEVCRRLRERSDIPIIISSARHDLSDKVIALEYGADDYLPKPYEPRELVARIQSHLRRYAGTVTRQSSRFSVDAARMRIDKEGEPLSLTVAEYELLALLIKHKGEVVSRDFIANNVDAIGWESTERSIDVLIGRIRRKIETDPKHPAFIHSVRGVGYKFTE</sequence>
<evidence type="ECO:0000313" key="11">
    <source>
        <dbReference type="Proteomes" id="UP001447842"/>
    </source>
</evidence>
<dbReference type="InterPro" id="IPR036388">
    <property type="entry name" value="WH-like_DNA-bd_sf"/>
</dbReference>
<dbReference type="PANTHER" id="PTHR48111:SF22">
    <property type="entry name" value="REGULATOR OF RPOS"/>
    <property type="match status" value="1"/>
</dbReference>
<dbReference type="EMBL" id="CP147920">
    <property type="protein sequence ID" value="XAU15618.1"/>
    <property type="molecule type" value="Genomic_DNA"/>
</dbReference>
<dbReference type="SMART" id="SM00862">
    <property type="entry name" value="Trans_reg_C"/>
    <property type="match status" value="1"/>
</dbReference>
<keyword evidence="5" id="KW-0804">Transcription</keyword>
<dbReference type="Gene3D" id="3.40.50.2300">
    <property type="match status" value="1"/>
</dbReference>
<dbReference type="RefSeq" id="WP_345973032.1">
    <property type="nucleotide sequence ID" value="NZ_CP147920.1"/>
</dbReference>
<dbReference type="InterPro" id="IPR001867">
    <property type="entry name" value="OmpR/PhoB-type_DNA-bd"/>
</dbReference>
<evidence type="ECO:0000259" key="9">
    <source>
        <dbReference type="PROSITE" id="PS51755"/>
    </source>
</evidence>
<feature type="domain" description="OmpR/PhoB-type" evidence="9">
    <location>
        <begin position="121"/>
        <end position="221"/>
    </location>
</feature>
<keyword evidence="3" id="KW-0805">Transcription regulation</keyword>
<feature type="modified residue" description="4-aspartylphosphate" evidence="6">
    <location>
        <position position="52"/>
    </location>
</feature>
<dbReference type="InterPro" id="IPR016032">
    <property type="entry name" value="Sig_transdc_resp-reg_C-effctor"/>
</dbReference>
<accession>A0ABZ3HAS6</accession>
<dbReference type="PROSITE" id="PS50110">
    <property type="entry name" value="RESPONSE_REGULATORY"/>
    <property type="match status" value="1"/>
</dbReference>
<dbReference type="PROSITE" id="PS51755">
    <property type="entry name" value="OMPR_PHOB"/>
    <property type="match status" value="1"/>
</dbReference>
<evidence type="ECO:0000256" key="3">
    <source>
        <dbReference type="ARBA" id="ARBA00023015"/>
    </source>
</evidence>
<dbReference type="Pfam" id="PF00486">
    <property type="entry name" value="Trans_reg_C"/>
    <property type="match status" value="1"/>
</dbReference>
<evidence type="ECO:0000256" key="4">
    <source>
        <dbReference type="ARBA" id="ARBA00023125"/>
    </source>
</evidence>
<dbReference type="InterPro" id="IPR011006">
    <property type="entry name" value="CheY-like_superfamily"/>
</dbReference>
<evidence type="ECO:0000256" key="2">
    <source>
        <dbReference type="ARBA" id="ARBA00023012"/>
    </source>
</evidence>
<keyword evidence="4 7" id="KW-0238">DNA-binding</keyword>
<keyword evidence="2" id="KW-0902">Two-component regulatory system</keyword>
<keyword evidence="1 6" id="KW-0597">Phosphoprotein</keyword>
<evidence type="ECO:0000256" key="6">
    <source>
        <dbReference type="PROSITE-ProRule" id="PRU00169"/>
    </source>
</evidence>
<evidence type="ECO:0000259" key="8">
    <source>
        <dbReference type="PROSITE" id="PS50110"/>
    </source>
</evidence>
<dbReference type="Proteomes" id="UP001447842">
    <property type="component" value="Chromosome"/>
</dbReference>
<dbReference type="Gene3D" id="6.10.250.690">
    <property type="match status" value="1"/>
</dbReference>
<feature type="DNA-binding region" description="OmpR/PhoB-type" evidence="7">
    <location>
        <begin position="121"/>
        <end position="221"/>
    </location>
</feature>
<dbReference type="Gene3D" id="1.10.10.10">
    <property type="entry name" value="Winged helix-like DNA-binding domain superfamily/Winged helix DNA-binding domain"/>
    <property type="match status" value="1"/>
</dbReference>
<evidence type="ECO:0000256" key="5">
    <source>
        <dbReference type="ARBA" id="ARBA00023163"/>
    </source>
</evidence>
<dbReference type="PANTHER" id="PTHR48111">
    <property type="entry name" value="REGULATOR OF RPOS"/>
    <property type="match status" value="1"/>
</dbReference>
<organism evidence="10 11">
    <name type="scientific">Sulfurimonas diazotrophicus</name>
    <dbReference type="NCBI Taxonomy" id="3131939"/>
    <lineage>
        <taxon>Bacteria</taxon>
        <taxon>Pseudomonadati</taxon>
        <taxon>Campylobacterota</taxon>
        <taxon>Epsilonproteobacteria</taxon>
        <taxon>Campylobacterales</taxon>
        <taxon>Sulfurimonadaceae</taxon>
        <taxon>Sulfurimonas</taxon>
    </lineage>
</organism>
<keyword evidence="11" id="KW-1185">Reference proteome</keyword>
<dbReference type="SUPFAM" id="SSF46894">
    <property type="entry name" value="C-terminal effector domain of the bipartite response regulators"/>
    <property type="match status" value="1"/>
</dbReference>
<dbReference type="InterPro" id="IPR039420">
    <property type="entry name" value="WalR-like"/>
</dbReference>
<dbReference type="CDD" id="cd00383">
    <property type="entry name" value="trans_reg_C"/>
    <property type="match status" value="1"/>
</dbReference>
<dbReference type="Pfam" id="PF00072">
    <property type="entry name" value="Response_reg"/>
    <property type="match status" value="1"/>
</dbReference>
<evidence type="ECO:0000256" key="7">
    <source>
        <dbReference type="PROSITE-ProRule" id="PRU01091"/>
    </source>
</evidence>
<dbReference type="SUPFAM" id="SSF52172">
    <property type="entry name" value="CheY-like"/>
    <property type="match status" value="1"/>
</dbReference>
<name>A0ABZ3HAS6_9BACT</name>
<gene>
    <name evidence="10" type="ORF">WCY31_02700</name>
</gene>